<dbReference type="InterPro" id="IPR011011">
    <property type="entry name" value="Znf_FYVE_PHD"/>
</dbReference>
<feature type="domain" description="PH" evidence="6">
    <location>
        <begin position="35"/>
        <end position="131"/>
    </location>
</feature>
<feature type="compositionally biased region" description="Acidic residues" evidence="5">
    <location>
        <begin position="235"/>
        <end position="253"/>
    </location>
</feature>
<dbReference type="Pfam" id="PF00169">
    <property type="entry name" value="PH"/>
    <property type="match status" value="1"/>
</dbReference>
<keyword evidence="1" id="KW-0479">Metal-binding</keyword>
<dbReference type="PANTHER" id="PTHR46280">
    <property type="entry name" value="PLECKSTRIN HOMOLOGY DOMAIN-CONTAINING FAMILY F MEMBER 2-RELATED"/>
    <property type="match status" value="1"/>
</dbReference>
<dbReference type="OMA" id="EEQMEDH"/>
<dbReference type="PANTHER" id="PTHR46280:SF2">
    <property type="entry name" value="PLECKSTRIN HOMOLOGY DOMAIN-CONTAINING FAMILY F MEMBER 1"/>
    <property type="match status" value="1"/>
</dbReference>
<evidence type="ECO:0000256" key="1">
    <source>
        <dbReference type="ARBA" id="ARBA00022723"/>
    </source>
</evidence>
<evidence type="ECO:0000313" key="9">
    <source>
        <dbReference type="Proteomes" id="UP000261420"/>
    </source>
</evidence>
<proteinExistence type="predicted"/>
<evidence type="ECO:0000259" key="6">
    <source>
        <dbReference type="PROSITE" id="PS50003"/>
    </source>
</evidence>
<feature type="region of interest" description="Disordered" evidence="5">
    <location>
        <begin position="229"/>
        <end position="256"/>
    </location>
</feature>
<dbReference type="PROSITE" id="PS50178">
    <property type="entry name" value="ZF_FYVE"/>
    <property type="match status" value="1"/>
</dbReference>
<dbReference type="InterPro" id="IPR000306">
    <property type="entry name" value="Znf_FYVE"/>
</dbReference>
<dbReference type="PROSITE" id="PS50003">
    <property type="entry name" value="PH_DOMAIN"/>
    <property type="match status" value="1"/>
</dbReference>
<evidence type="ECO:0000256" key="5">
    <source>
        <dbReference type="SAM" id="MobiDB-lite"/>
    </source>
</evidence>
<dbReference type="GO" id="GO:0035091">
    <property type="term" value="F:phosphatidylinositol binding"/>
    <property type="evidence" value="ECO:0007669"/>
    <property type="project" value="TreeGrafter"/>
</dbReference>
<evidence type="ECO:0000256" key="3">
    <source>
        <dbReference type="ARBA" id="ARBA00022833"/>
    </source>
</evidence>
<dbReference type="SUPFAM" id="SSF50729">
    <property type="entry name" value="PH domain-like"/>
    <property type="match status" value="1"/>
</dbReference>
<name>A0A3B4VA18_SERDU</name>
<dbReference type="InterPro" id="IPR051765">
    <property type="entry name" value="PH_domain-containing_F"/>
</dbReference>
<dbReference type="SMART" id="SM00064">
    <property type="entry name" value="FYVE"/>
    <property type="match status" value="1"/>
</dbReference>
<accession>A0A3B4VA18</accession>
<dbReference type="GeneTree" id="ENSGT00940000160728"/>
<protein>
    <submittedName>
        <fullName evidence="8">Pleckstrin homology and FYVE domain containing 1</fullName>
    </submittedName>
</protein>
<evidence type="ECO:0000256" key="4">
    <source>
        <dbReference type="PROSITE-ProRule" id="PRU00091"/>
    </source>
</evidence>
<keyword evidence="2 4" id="KW-0863">Zinc-finger</keyword>
<dbReference type="AlphaFoldDB" id="A0A3B4VA18"/>
<keyword evidence="3" id="KW-0862">Zinc</keyword>
<dbReference type="InterPro" id="IPR017455">
    <property type="entry name" value="Znf_FYVE-rel"/>
</dbReference>
<dbReference type="STRING" id="41447.ENSSDUP00000027484"/>
<dbReference type="Proteomes" id="UP000261420">
    <property type="component" value="Unplaced"/>
</dbReference>
<reference evidence="8" key="1">
    <citation type="submission" date="2025-08" db="UniProtKB">
        <authorList>
            <consortium name="Ensembl"/>
        </authorList>
    </citation>
    <scope>IDENTIFICATION</scope>
</reference>
<evidence type="ECO:0000256" key="2">
    <source>
        <dbReference type="ARBA" id="ARBA00022771"/>
    </source>
</evidence>
<organism evidence="8 9">
    <name type="scientific">Seriola dumerili</name>
    <name type="common">Greater amberjack</name>
    <name type="synonym">Caranx dumerili</name>
    <dbReference type="NCBI Taxonomy" id="41447"/>
    <lineage>
        <taxon>Eukaryota</taxon>
        <taxon>Metazoa</taxon>
        <taxon>Chordata</taxon>
        <taxon>Craniata</taxon>
        <taxon>Vertebrata</taxon>
        <taxon>Euteleostomi</taxon>
        <taxon>Actinopterygii</taxon>
        <taxon>Neopterygii</taxon>
        <taxon>Teleostei</taxon>
        <taxon>Neoteleostei</taxon>
        <taxon>Acanthomorphata</taxon>
        <taxon>Carangaria</taxon>
        <taxon>Carangiformes</taxon>
        <taxon>Carangidae</taxon>
        <taxon>Seriola</taxon>
    </lineage>
</organism>
<dbReference type="Gene3D" id="2.30.29.30">
    <property type="entry name" value="Pleckstrin-homology domain (PH domain)/Phosphotyrosine-binding domain (PTB)"/>
    <property type="match status" value="1"/>
</dbReference>
<dbReference type="Gene3D" id="3.30.40.10">
    <property type="entry name" value="Zinc/RING finger domain, C3HC4 (zinc finger)"/>
    <property type="match status" value="1"/>
</dbReference>
<dbReference type="CDD" id="cd01218">
    <property type="entry name" value="PH_Phafin2-like"/>
    <property type="match status" value="1"/>
</dbReference>
<dbReference type="GO" id="GO:0008270">
    <property type="term" value="F:zinc ion binding"/>
    <property type="evidence" value="ECO:0007669"/>
    <property type="project" value="UniProtKB-KW"/>
</dbReference>
<keyword evidence="9" id="KW-1185">Reference proteome</keyword>
<dbReference type="InterPro" id="IPR013083">
    <property type="entry name" value="Znf_RING/FYVE/PHD"/>
</dbReference>
<evidence type="ECO:0000313" key="8">
    <source>
        <dbReference type="Ensembl" id="ENSSDUP00000027484.1"/>
    </source>
</evidence>
<dbReference type="Ensembl" id="ENSSDUT00000027968.1">
    <property type="protein sequence ID" value="ENSSDUP00000027484.1"/>
    <property type="gene ID" value="ENSSDUG00000019888.1"/>
</dbReference>
<dbReference type="InterPro" id="IPR011993">
    <property type="entry name" value="PH-like_dom_sf"/>
</dbReference>
<dbReference type="SUPFAM" id="SSF57903">
    <property type="entry name" value="FYVE/PHD zinc finger"/>
    <property type="match status" value="1"/>
</dbReference>
<dbReference type="SMART" id="SM00233">
    <property type="entry name" value="PH"/>
    <property type="match status" value="1"/>
</dbReference>
<sequence>MVDQLMFAQENWERIHAVEHSFRPLGKPLSQPGRVLIGEGRLMKQCRRGPKQKVFFLFNDVLVYGSIILRGFWHKNQQIIHLEDIQLEDLEDDVRVRNQWLIHTPHKSFHVAAASYEEKQAWIEHIEECQSKLLQNGGHRSKSTFPVTWIPSQASAVCMRCSDKFTMTQHRHHCRKCGFVVCSVCSKKRAMIRHIHPTKRLRVCCLFHMSLLRTEADIQEKINLRESSTVKEGSEEYEVEVSSEEEEAEEQMEDHDPSSWRYSWIPYVYLKSEDMRS</sequence>
<dbReference type="GO" id="GO:0007032">
    <property type="term" value="P:endosome organization"/>
    <property type="evidence" value="ECO:0007669"/>
    <property type="project" value="TreeGrafter"/>
</dbReference>
<evidence type="ECO:0000259" key="7">
    <source>
        <dbReference type="PROSITE" id="PS50178"/>
    </source>
</evidence>
<reference evidence="8" key="2">
    <citation type="submission" date="2025-09" db="UniProtKB">
        <authorList>
            <consortium name="Ensembl"/>
        </authorList>
    </citation>
    <scope>IDENTIFICATION</scope>
</reference>
<dbReference type="InterPro" id="IPR001849">
    <property type="entry name" value="PH_domain"/>
</dbReference>
<feature type="domain" description="FYVE-type" evidence="7">
    <location>
        <begin position="152"/>
        <end position="204"/>
    </location>
</feature>
<dbReference type="InterPro" id="IPR037871">
    <property type="entry name" value="PH_Phafin"/>
</dbReference>
<dbReference type="Pfam" id="PF01363">
    <property type="entry name" value="FYVE"/>
    <property type="match status" value="1"/>
</dbReference>
<dbReference type="GO" id="GO:0005769">
    <property type="term" value="C:early endosome"/>
    <property type="evidence" value="ECO:0007669"/>
    <property type="project" value="TreeGrafter"/>
</dbReference>
<dbReference type="GO" id="GO:0008333">
    <property type="term" value="P:endosome to lysosome transport"/>
    <property type="evidence" value="ECO:0007669"/>
    <property type="project" value="TreeGrafter"/>
</dbReference>